<dbReference type="GO" id="GO:0046872">
    <property type="term" value="F:metal ion binding"/>
    <property type="evidence" value="ECO:0007669"/>
    <property type="project" value="UniProtKB-KW"/>
</dbReference>
<dbReference type="AlphaFoldDB" id="A0A9P0GF36"/>
<dbReference type="OrthoDB" id="823504at2759"/>
<proteinExistence type="predicted"/>
<name>A0A9P0GF36_9CUCU</name>
<dbReference type="InterPro" id="IPR010255">
    <property type="entry name" value="Haem_peroxidase_sf"/>
</dbReference>
<dbReference type="PANTHER" id="PTHR11475:SF86">
    <property type="entry name" value="PEROXIDASE"/>
    <property type="match status" value="1"/>
</dbReference>
<dbReference type="InterPro" id="IPR037120">
    <property type="entry name" value="Haem_peroxidase_sf_animal"/>
</dbReference>
<dbReference type="GO" id="GO:0006979">
    <property type="term" value="P:response to oxidative stress"/>
    <property type="evidence" value="ECO:0007669"/>
    <property type="project" value="InterPro"/>
</dbReference>
<keyword evidence="2" id="KW-0408">Iron</keyword>
<evidence type="ECO:0008006" key="6">
    <source>
        <dbReference type="Google" id="ProtNLM"/>
    </source>
</evidence>
<feature type="chain" id="PRO_5040276823" description="Peroxidase" evidence="3">
    <location>
        <begin position="24"/>
        <end position="605"/>
    </location>
</feature>
<evidence type="ECO:0000256" key="1">
    <source>
        <dbReference type="ARBA" id="ARBA00022559"/>
    </source>
</evidence>
<gene>
    <name evidence="4" type="ORF">PSYICH_LOCUS11695</name>
</gene>
<evidence type="ECO:0000313" key="4">
    <source>
        <dbReference type="EMBL" id="CAH1111168.1"/>
    </source>
</evidence>
<dbReference type="PANTHER" id="PTHR11475">
    <property type="entry name" value="OXIDASE/PEROXIDASE"/>
    <property type="match status" value="1"/>
</dbReference>
<keyword evidence="2" id="KW-0349">Heme</keyword>
<dbReference type="GO" id="GO:0004601">
    <property type="term" value="F:peroxidase activity"/>
    <property type="evidence" value="ECO:0007669"/>
    <property type="project" value="UniProtKB-KW"/>
</dbReference>
<evidence type="ECO:0000256" key="3">
    <source>
        <dbReference type="SAM" id="SignalP"/>
    </source>
</evidence>
<dbReference type="SUPFAM" id="SSF48113">
    <property type="entry name" value="Heme-dependent peroxidases"/>
    <property type="match status" value="1"/>
</dbReference>
<organism evidence="4 5">
    <name type="scientific">Psylliodes chrysocephalus</name>
    <dbReference type="NCBI Taxonomy" id="3402493"/>
    <lineage>
        <taxon>Eukaryota</taxon>
        <taxon>Metazoa</taxon>
        <taxon>Ecdysozoa</taxon>
        <taxon>Arthropoda</taxon>
        <taxon>Hexapoda</taxon>
        <taxon>Insecta</taxon>
        <taxon>Pterygota</taxon>
        <taxon>Neoptera</taxon>
        <taxon>Endopterygota</taxon>
        <taxon>Coleoptera</taxon>
        <taxon>Polyphaga</taxon>
        <taxon>Cucujiformia</taxon>
        <taxon>Chrysomeloidea</taxon>
        <taxon>Chrysomelidae</taxon>
        <taxon>Galerucinae</taxon>
        <taxon>Alticini</taxon>
        <taxon>Psylliodes</taxon>
    </lineage>
</organism>
<keyword evidence="2" id="KW-0479">Metal-binding</keyword>
<feature type="signal peptide" evidence="3">
    <location>
        <begin position="1"/>
        <end position="23"/>
    </location>
</feature>
<keyword evidence="1" id="KW-0575">Peroxidase</keyword>
<protein>
    <recommendedName>
        <fullName evidence="6">Peroxidase</fullName>
    </recommendedName>
</protein>
<evidence type="ECO:0000313" key="5">
    <source>
        <dbReference type="Proteomes" id="UP001153636"/>
    </source>
</evidence>
<feature type="binding site" description="axial binding residue" evidence="2">
    <location>
        <position position="362"/>
    </location>
    <ligand>
        <name>heme b</name>
        <dbReference type="ChEBI" id="CHEBI:60344"/>
    </ligand>
    <ligandPart>
        <name>Fe</name>
        <dbReference type="ChEBI" id="CHEBI:18248"/>
    </ligandPart>
</feature>
<accession>A0A9P0GF36</accession>
<evidence type="ECO:0000256" key="2">
    <source>
        <dbReference type="PIRSR" id="PIRSR619791-2"/>
    </source>
</evidence>
<dbReference type="PRINTS" id="PR00457">
    <property type="entry name" value="ANPEROXIDASE"/>
</dbReference>
<dbReference type="EMBL" id="OV651817">
    <property type="protein sequence ID" value="CAH1111168.1"/>
    <property type="molecule type" value="Genomic_DNA"/>
</dbReference>
<keyword evidence="5" id="KW-1185">Reference proteome</keyword>
<dbReference type="Proteomes" id="UP001153636">
    <property type="component" value="Chromosome 5"/>
</dbReference>
<dbReference type="GO" id="GO:0020037">
    <property type="term" value="F:heme binding"/>
    <property type="evidence" value="ECO:0007669"/>
    <property type="project" value="InterPro"/>
</dbReference>
<dbReference type="Pfam" id="PF03098">
    <property type="entry name" value="An_peroxidase"/>
    <property type="match status" value="1"/>
</dbReference>
<reference evidence="4" key="1">
    <citation type="submission" date="2022-01" db="EMBL/GenBank/DDBJ databases">
        <authorList>
            <person name="King R."/>
        </authorList>
    </citation>
    <scope>NUCLEOTIDE SEQUENCE</scope>
</reference>
<dbReference type="Gene3D" id="1.10.640.10">
    <property type="entry name" value="Haem peroxidase domain superfamily, animal type"/>
    <property type="match status" value="1"/>
</dbReference>
<dbReference type="PROSITE" id="PS50292">
    <property type="entry name" value="PEROXIDASE_3"/>
    <property type="match status" value="1"/>
</dbReference>
<dbReference type="InterPro" id="IPR019791">
    <property type="entry name" value="Haem_peroxidase_animal"/>
</dbReference>
<sequence length="605" mass="68175">MTLLAINFSVYLLLITTVKYHEAVVCGTHPDSCPPEKIKYRPLDGSCNNLKNPGMGTANQPYARWIEKPNYSDGISEPPVAKSGKPLPSARFVSERTSRQIPTERANVVRLVGGYHQFIAHDHSLNVLRSKGACCTPDMHPLAHTPAFCFNIDVPDNDPDYSQYNVSCMPIVKTTTTIDLGCTATNPKPYADQISMVTGGLDLNIVYGDTEREANELRTFSEGRLITRNGGYLPIRPGCAIPSNTPHVCYKGGDFYRLNQNLDVTIKHIIWVRLHEWCCDRMVSINPHWNDEKIYQECRKLSIAIHQHLAFNEVFPAIIRRKAMKNRNLLYPYKLFNRSKYDPSCELNPLTEFANGAYRILHAVIVACLKMANEKRESMGDLKFIDHINNPAVLELNGTFDHLIRGGTCQRANKVGSSFDPVVTTSIRFGISPFKFGVDLHATDIQRSRDHAIPTYSTIRAKCGLKKATSFDDFLDVMTQERADLLASVYEDAQDVEFIVAAALETPKPHSLLGHTAECVFLEALERMQKCDRYWWDNNQNHFTDPQLESIRSMTVASLLCLTGDNIKNMQRHAMKPIHPINNPIVSCADQPPMSMEAFREISSL</sequence>
<keyword evidence="3" id="KW-0732">Signal</keyword>
<keyword evidence="1" id="KW-0560">Oxidoreductase</keyword>